<dbReference type="EMBL" id="CP059733">
    <property type="protein sequence ID" value="WDE04358.1"/>
    <property type="molecule type" value="Genomic_DNA"/>
</dbReference>
<gene>
    <name evidence="1" type="ORF">SG34_023940</name>
</gene>
<reference evidence="1 2" key="1">
    <citation type="journal article" date="2015" name="Genome Announc.">
        <title>Draft Genome Sequences of Marine Isolates of Thalassomonas viridans and Thalassomonas actiniarum.</title>
        <authorList>
            <person name="Olonade I."/>
            <person name="van Zyl L.J."/>
            <person name="Trindade M."/>
        </authorList>
    </citation>
    <scope>NUCLEOTIDE SEQUENCE [LARGE SCALE GENOMIC DNA]</scope>
    <source>
        <strain evidence="1 2">XOM25</strain>
    </source>
</reference>
<proteinExistence type="predicted"/>
<accession>A0AAE9Z351</accession>
<protein>
    <submittedName>
        <fullName evidence="1">Uncharacterized protein</fullName>
    </submittedName>
</protein>
<dbReference type="RefSeq" id="WP_152647430.1">
    <property type="nucleotide sequence ID" value="NZ_CP059733.1"/>
</dbReference>
<dbReference type="KEGG" id="tvd:SG34_023940"/>
<sequence length="92" mass="10842">MVTVFDGNEVGYLIWVENHKENGYIVNIDNPNNIKDYPKVHVAKRSCVTSPKRMNYTTNQYKKVCSTDLSKLELWSKETYKKELVFCRVCFK</sequence>
<dbReference type="Proteomes" id="UP000032352">
    <property type="component" value="Chromosome"/>
</dbReference>
<evidence type="ECO:0000313" key="2">
    <source>
        <dbReference type="Proteomes" id="UP000032352"/>
    </source>
</evidence>
<keyword evidence="2" id="KW-1185">Reference proteome</keyword>
<evidence type="ECO:0000313" key="1">
    <source>
        <dbReference type="EMBL" id="WDE04358.1"/>
    </source>
</evidence>
<dbReference type="AlphaFoldDB" id="A0AAE9Z351"/>
<organism evidence="1 2">
    <name type="scientific">Thalassomonas viridans</name>
    <dbReference type="NCBI Taxonomy" id="137584"/>
    <lineage>
        <taxon>Bacteria</taxon>
        <taxon>Pseudomonadati</taxon>
        <taxon>Pseudomonadota</taxon>
        <taxon>Gammaproteobacteria</taxon>
        <taxon>Alteromonadales</taxon>
        <taxon>Colwelliaceae</taxon>
        <taxon>Thalassomonas</taxon>
    </lineage>
</organism>
<name>A0AAE9Z351_9GAMM</name>
<reference evidence="1 2" key="2">
    <citation type="journal article" date="2022" name="Mar. Drugs">
        <title>Bioassay-Guided Fractionation Leads to the Detection of Cholic Acid Generated by the Rare Thalassomonas sp.</title>
        <authorList>
            <person name="Pheiffer F."/>
            <person name="Schneider Y.K."/>
            <person name="Hansen E.H."/>
            <person name="Andersen J.H."/>
            <person name="Isaksson J."/>
            <person name="Busche T."/>
            <person name="R C."/>
            <person name="Kalinowski J."/>
            <person name="Zyl L.V."/>
            <person name="Trindade M."/>
        </authorList>
    </citation>
    <scope>NUCLEOTIDE SEQUENCE [LARGE SCALE GENOMIC DNA]</scope>
    <source>
        <strain evidence="1 2">XOM25</strain>
    </source>
</reference>